<dbReference type="RefSeq" id="WP_054350605.1">
    <property type="nucleotide sequence ID" value="NZ_JACOOU010000001.1"/>
</dbReference>
<organism evidence="1 2">
    <name type="scientific">Blautia celeris</name>
    <dbReference type="NCBI Taxonomy" id="2763026"/>
    <lineage>
        <taxon>Bacteria</taxon>
        <taxon>Bacillati</taxon>
        <taxon>Bacillota</taxon>
        <taxon>Clostridia</taxon>
        <taxon>Lachnospirales</taxon>
        <taxon>Lachnospiraceae</taxon>
        <taxon>Blautia</taxon>
    </lineage>
</organism>
<gene>
    <name evidence="1" type="ORF">H8S76_02155</name>
</gene>
<dbReference type="Proteomes" id="UP000654573">
    <property type="component" value="Unassembled WGS sequence"/>
</dbReference>
<proteinExistence type="predicted"/>
<comment type="caution">
    <text evidence="1">The sequence shown here is derived from an EMBL/GenBank/DDBJ whole genome shotgun (WGS) entry which is preliminary data.</text>
</comment>
<dbReference type="InterPro" id="IPR036704">
    <property type="entry name" value="RraA/RraA-like_sf"/>
</dbReference>
<dbReference type="InterPro" id="IPR005493">
    <property type="entry name" value="RraA/RraA-like"/>
</dbReference>
<name>A0ABR7F747_9FIRM</name>
<dbReference type="Pfam" id="PF03737">
    <property type="entry name" value="RraA-like"/>
    <property type="match status" value="1"/>
</dbReference>
<accession>A0ABR7F747</accession>
<protein>
    <submittedName>
        <fullName evidence="1">Uncharacterized protein</fullName>
    </submittedName>
</protein>
<evidence type="ECO:0000313" key="1">
    <source>
        <dbReference type="EMBL" id="MBC5671037.1"/>
    </source>
</evidence>
<dbReference type="EMBL" id="JACOOU010000001">
    <property type="protein sequence ID" value="MBC5671037.1"/>
    <property type="molecule type" value="Genomic_DNA"/>
</dbReference>
<keyword evidence="2" id="KW-1185">Reference proteome</keyword>
<reference evidence="1 2" key="1">
    <citation type="submission" date="2020-08" db="EMBL/GenBank/DDBJ databases">
        <title>Genome public.</title>
        <authorList>
            <person name="Liu C."/>
            <person name="Sun Q."/>
        </authorList>
    </citation>
    <scope>NUCLEOTIDE SEQUENCE [LARGE SCALE GENOMIC DNA]</scope>
    <source>
        <strain evidence="1 2">NSJ-34</strain>
    </source>
</reference>
<dbReference type="Gene3D" id="3.50.30.40">
    <property type="entry name" value="Ribonuclease E inhibitor RraA/RraA-like"/>
    <property type="match status" value="1"/>
</dbReference>
<dbReference type="SUPFAM" id="SSF89562">
    <property type="entry name" value="RraA-like"/>
    <property type="match status" value="1"/>
</dbReference>
<sequence>MDKYYTDASTHCTNREVGARCGFVVTMRVGVPVPEFEAPDRFELLRLIDASPKPVTLVIQVDEPEAMHLSDSNFGGQYGRVCNICGVQNVICDGAVRDVEELEGYGI</sequence>
<evidence type="ECO:0000313" key="2">
    <source>
        <dbReference type="Proteomes" id="UP000654573"/>
    </source>
</evidence>